<comment type="caution">
    <text evidence="1">The sequence shown here is derived from an EMBL/GenBank/DDBJ whole genome shotgun (WGS) entry which is preliminary data.</text>
</comment>
<protein>
    <submittedName>
        <fullName evidence="1">Uncharacterized protein</fullName>
    </submittedName>
</protein>
<dbReference type="EMBL" id="JBHPKH010000094">
    <property type="protein sequence ID" value="MFC1573198.1"/>
    <property type="molecule type" value="Genomic_DNA"/>
</dbReference>
<reference evidence="1 2" key="1">
    <citation type="submission" date="2024-09" db="EMBL/GenBank/DDBJ databases">
        <authorList>
            <person name="D'Angelo T."/>
        </authorList>
    </citation>
    <scope>NUCLEOTIDE SEQUENCE [LARGE SCALE GENOMIC DNA]</scope>
    <source>
        <strain evidence="1">SAG AM-320-E07</strain>
    </source>
</reference>
<dbReference type="Proteomes" id="UP001593833">
    <property type="component" value="Unassembled WGS sequence"/>
</dbReference>
<evidence type="ECO:0000313" key="1">
    <source>
        <dbReference type="EMBL" id="MFC1573198.1"/>
    </source>
</evidence>
<name>A0ABV6YLJ4_UNCEI</name>
<gene>
    <name evidence="1" type="ORF">ACFL6M_06320</name>
</gene>
<evidence type="ECO:0000313" key="2">
    <source>
        <dbReference type="Proteomes" id="UP001593833"/>
    </source>
</evidence>
<sequence length="375" mass="42269">MAIRMSDLCQLLLEEHDDTLGCLWSEVEFDTDYSRAPSPPTGWAGVAEGPRGTFLITADKLPLGKHVVYLFRPDQTGERATKGWELRFPLTLAALPNGSEQPESVLTCKALARVRDLRPLAQTYRRDENRWSARDLMCFLHRKLQDRMPEEVVAEGPPFQGDGEWSSKLLTRLDTGLLESGIEVLDLEISTSDWTEELRTTRDLLETETPPPLPERLKVAKTLYSLGIGHRTAGRQRNLHEAPQLELDEIRQIREKICTQLQGSREICSSWCQRGDVELAQVARKLVGELDLMILDLRNTLPETVPGKKPTLEAKRAWALKYAHAAEVVDGFVNDVGRAGDLGQGAPDCRRESLMELQRLLEACRKLRLRLSQGS</sequence>
<proteinExistence type="predicted"/>
<accession>A0ABV6YLJ4</accession>
<organism evidence="1 2">
    <name type="scientific">Eiseniibacteriota bacterium</name>
    <dbReference type="NCBI Taxonomy" id="2212470"/>
    <lineage>
        <taxon>Bacteria</taxon>
        <taxon>Candidatus Eiseniibacteriota</taxon>
    </lineage>
</organism>
<keyword evidence="2" id="KW-1185">Reference proteome</keyword>